<evidence type="ECO:0000313" key="4">
    <source>
        <dbReference type="EMBL" id="GJT95023.1"/>
    </source>
</evidence>
<proteinExistence type="predicted"/>
<dbReference type="InterPro" id="IPR015947">
    <property type="entry name" value="PUA-like_sf"/>
</dbReference>
<evidence type="ECO:0000313" key="5">
    <source>
        <dbReference type="Proteomes" id="UP001151760"/>
    </source>
</evidence>
<dbReference type="SUPFAM" id="SSF88697">
    <property type="entry name" value="PUA domain-like"/>
    <property type="match status" value="1"/>
</dbReference>
<dbReference type="PROSITE" id="PS51015">
    <property type="entry name" value="YDG"/>
    <property type="match status" value="1"/>
</dbReference>
<feature type="domain" description="YDG" evidence="3">
    <location>
        <begin position="169"/>
        <end position="283"/>
    </location>
</feature>
<keyword evidence="1 2" id="KW-0539">Nucleus</keyword>
<name>A0ABQ5I4M3_9ASTR</name>
<evidence type="ECO:0000256" key="2">
    <source>
        <dbReference type="PROSITE-ProRule" id="PRU00358"/>
    </source>
</evidence>
<keyword evidence="5" id="KW-1185">Reference proteome</keyword>
<accession>A0ABQ5I4M3</accession>
<comment type="subcellular location">
    <subcellularLocation>
        <location evidence="2">Nucleus</location>
    </subcellularLocation>
</comment>
<organism evidence="4 5">
    <name type="scientific">Tanacetum coccineum</name>
    <dbReference type="NCBI Taxonomy" id="301880"/>
    <lineage>
        <taxon>Eukaryota</taxon>
        <taxon>Viridiplantae</taxon>
        <taxon>Streptophyta</taxon>
        <taxon>Embryophyta</taxon>
        <taxon>Tracheophyta</taxon>
        <taxon>Spermatophyta</taxon>
        <taxon>Magnoliopsida</taxon>
        <taxon>eudicotyledons</taxon>
        <taxon>Gunneridae</taxon>
        <taxon>Pentapetalae</taxon>
        <taxon>asterids</taxon>
        <taxon>campanulids</taxon>
        <taxon>Asterales</taxon>
        <taxon>Asteraceae</taxon>
        <taxon>Asteroideae</taxon>
        <taxon>Anthemideae</taxon>
        <taxon>Anthemidinae</taxon>
        <taxon>Tanacetum</taxon>
    </lineage>
</organism>
<protein>
    <submittedName>
        <fullName evidence="4">NDR1/HIN1-like protein 6</fullName>
    </submittedName>
</protein>
<sequence>MEARFETIVGKKLNIKEKINIILSWPREEAPPVIKGFLDANEDISVFDIGESNVESMKVRSELSKFLENKESVGEVVMGGGEVLEVDEDESNKVISVLKDGGGKFDHSIDEINVGLSKEFVIKVLEGKDVSGVSLVVCLKWVYHEKSHGAAERRRVLCYVQGKARRKEEKSKGCNSKKIMGSWITPMLQEDELPKRLKKSKPMSPDKEPIATSVIVSCGYEDDEDSGDVIVYTRHDEQDKNLKLHVVDQKLEGGNLGWRKYSVWIEVRVFVVCSIKEVLVKYS</sequence>
<dbReference type="Gene3D" id="2.30.280.10">
    <property type="entry name" value="SRA-YDG"/>
    <property type="match status" value="1"/>
</dbReference>
<comment type="caution">
    <text evidence="4">The sequence shown here is derived from an EMBL/GenBank/DDBJ whole genome shotgun (WGS) entry which is preliminary data.</text>
</comment>
<dbReference type="InterPro" id="IPR036987">
    <property type="entry name" value="SRA-YDG_sf"/>
</dbReference>
<dbReference type="Proteomes" id="UP001151760">
    <property type="component" value="Unassembled WGS sequence"/>
</dbReference>
<evidence type="ECO:0000256" key="1">
    <source>
        <dbReference type="ARBA" id="ARBA00023242"/>
    </source>
</evidence>
<gene>
    <name evidence="4" type="ORF">Tco_1090541</name>
</gene>
<dbReference type="Pfam" id="PF02182">
    <property type="entry name" value="SAD_SRA"/>
    <property type="match status" value="1"/>
</dbReference>
<dbReference type="InterPro" id="IPR003105">
    <property type="entry name" value="SRA_YDG"/>
</dbReference>
<reference evidence="4" key="1">
    <citation type="journal article" date="2022" name="Int. J. Mol. Sci.">
        <title>Draft Genome of Tanacetum Coccineum: Genomic Comparison of Closely Related Tanacetum-Family Plants.</title>
        <authorList>
            <person name="Yamashiro T."/>
            <person name="Shiraishi A."/>
            <person name="Nakayama K."/>
            <person name="Satake H."/>
        </authorList>
    </citation>
    <scope>NUCLEOTIDE SEQUENCE</scope>
</reference>
<dbReference type="EMBL" id="BQNB010020350">
    <property type="protein sequence ID" value="GJT95023.1"/>
    <property type="molecule type" value="Genomic_DNA"/>
</dbReference>
<evidence type="ECO:0000259" key="3">
    <source>
        <dbReference type="PROSITE" id="PS51015"/>
    </source>
</evidence>
<reference evidence="4" key="2">
    <citation type="submission" date="2022-01" db="EMBL/GenBank/DDBJ databases">
        <authorList>
            <person name="Yamashiro T."/>
            <person name="Shiraishi A."/>
            <person name="Satake H."/>
            <person name="Nakayama K."/>
        </authorList>
    </citation>
    <scope>NUCLEOTIDE SEQUENCE</scope>
</reference>